<dbReference type="EMBL" id="LT598490">
    <property type="protein sequence ID" value="SCW02256.1"/>
    <property type="molecule type" value="Genomic_DNA"/>
</dbReference>
<name>A0A1G4MEH4_LACFM</name>
<protein>
    <submittedName>
        <fullName evidence="3">LAFE_0F02432g1_1</fullName>
    </submittedName>
</protein>
<feature type="compositionally biased region" description="Polar residues" evidence="1">
    <location>
        <begin position="29"/>
        <end position="41"/>
    </location>
</feature>
<organism evidence="3 4">
    <name type="scientific">Lachancea fermentati</name>
    <name type="common">Zygosaccharomyces fermentati</name>
    <dbReference type="NCBI Taxonomy" id="4955"/>
    <lineage>
        <taxon>Eukaryota</taxon>
        <taxon>Fungi</taxon>
        <taxon>Dikarya</taxon>
        <taxon>Ascomycota</taxon>
        <taxon>Saccharomycotina</taxon>
        <taxon>Saccharomycetes</taxon>
        <taxon>Saccharomycetales</taxon>
        <taxon>Saccharomycetaceae</taxon>
        <taxon>Lachancea</taxon>
    </lineage>
</organism>
<feature type="compositionally biased region" description="Basic and acidic residues" evidence="1">
    <location>
        <begin position="1"/>
        <end position="10"/>
    </location>
</feature>
<feature type="compositionally biased region" description="Low complexity" evidence="1">
    <location>
        <begin position="392"/>
        <end position="401"/>
    </location>
</feature>
<feature type="compositionally biased region" description="Basic and acidic residues" evidence="1">
    <location>
        <begin position="59"/>
        <end position="85"/>
    </location>
</feature>
<feature type="region of interest" description="Disordered" evidence="1">
    <location>
        <begin position="196"/>
        <end position="254"/>
    </location>
</feature>
<dbReference type="FunFam" id="1.10.8.10:FF:000064">
    <property type="entry name" value="Similar to CUE domain-containing protein"/>
    <property type="match status" value="1"/>
</dbReference>
<dbReference type="InterPro" id="IPR003892">
    <property type="entry name" value="CUE"/>
</dbReference>
<feature type="compositionally biased region" description="Basic and acidic residues" evidence="1">
    <location>
        <begin position="19"/>
        <end position="28"/>
    </location>
</feature>
<feature type="compositionally biased region" description="Acidic residues" evidence="1">
    <location>
        <begin position="423"/>
        <end position="435"/>
    </location>
</feature>
<sequence>MQEKDSVSKEEVDEVPLDEEVKVKEQGSAKDTAQDTASSQPAVAVIEESVEQELTIVPGEKEKSGAVDTKAKDDAGEETAKKDDEAAAAEADVGSDEERPPLPVRKSTNEVPTKKDTNPILAQLKEAFPGIEDKYVKAVLIASQGALDPAFNALLFLSDPSFEAEAPLPATAPVATAEPRRALTQVEQDELLARKLDEQFNHDRHRRRNMDSERAARERRIQNRQREYERRNAQRDAPPPGNDRYYDDYNDDDDFLSQLVDKDLPELREKVGRQVQETSKRVNDWISGFRKSWAQEPQPEDEPIRPAGRTARFNSFGAQVGEDPTEPASRLSSHGISLRDADRSDDDEDIPPQLPSRNREKEVVPETTYIDTPDVSTRKKWQPLSPEPLNASPSKTPSKPSSKPDDKAAEPVAAAVTPKKNPDEDEFLINSDDEM</sequence>
<evidence type="ECO:0000256" key="1">
    <source>
        <dbReference type="SAM" id="MobiDB-lite"/>
    </source>
</evidence>
<dbReference type="InterPro" id="IPR041807">
    <property type="entry name" value="Cue5/Don1_CUE"/>
</dbReference>
<feature type="compositionally biased region" description="Basic and acidic residues" evidence="1">
    <location>
        <begin position="209"/>
        <end position="234"/>
    </location>
</feature>
<accession>A0A1G4MEH4</accession>
<dbReference type="AlphaFoldDB" id="A0A1G4MEH4"/>
<keyword evidence="4" id="KW-1185">Reference proteome</keyword>
<reference evidence="4" key="1">
    <citation type="submission" date="2016-03" db="EMBL/GenBank/DDBJ databases">
        <authorList>
            <person name="Devillers H."/>
        </authorList>
    </citation>
    <scope>NUCLEOTIDE SEQUENCE [LARGE SCALE GENOMIC DNA]</scope>
</reference>
<dbReference type="GO" id="GO:0031624">
    <property type="term" value="F:ubiquitin conjugating enzyme binding"/>
    <property type="evidence" value="ECO:0007669"/>
    <property type="project" value="TreeGrafter"/>
</dbReference>
<evidence type="ECO:0000313" key="3">
    <source>
        <dbReference type="EMBL" id="SCW02256.1"/>
    </source>
</evidence>
<dbReference type="InterPro" id="IPR009060">
    <property type="entry name" value="UBA-like_sf"/>
</dbReference>
<evidence type="ECO:0000259" key="2">
    <source>
        <dbReference type="PROSITE" id="PS51140"/>
    </source>
</evidence>
<dbReference type="GO" id="GO:0043130">
    <property type="term" value="F:ubiquitin binding"/>
    <property type="evidence" value="ECO:0007669"/>
    <property type="project" value="InterPro"/>
</dbReference>
<dbReference type="PANTHER" id="PTHR16461">
    <property type="entry name" value="TOLL-INTERACTING PROTEIN"/>
    <property type="match status" value="1"/>
</dbReference>
<dbReference type="Pfam" id="PF02845">
    <property type="entry name" value="CUE"/>
    <property type="match status" value="1"/>
</dbReference>
<dbReference type="Proteomes" id="UP000190831">
    <property type="component" value="Chromosome F"/>
</dbReference>
<feature type="region of interest" description="Disordered" evidence="1">
    <location>
        <begin position="290"/>
        <end position="435"/>
    </location>
</feature>
<dbReference type="SUPFAM" id="SSF46934">
    <property type="entry name" value="UBA-like"/>
    <property type="match status" value="1"/>
</dbReference>
<dbReference type="PANTHER" id="PTHR16461:SF5">
    <property type="entry name" value="TOLL-INTERACTING PROTEIN"/>
    <property type="match status" value="1"/>
</dbReference>
<dbReference type="CDD" id="cd14372">
    <property type="entry name" value="CUE_Cue5p_like"/>
    <property type="match status" value="1"/>
</dbReference>
<evidence type="ECO:0000313" key="4">
    <source>
        <dbReference type="Proteomes" id="UP000190831"/>
    </source>
</evidence>
<gene>
    <name evidence="3" type="ORF">LAFE_0F02432G</name>
</gene>
<dbReference type="GO" id="GO:0005737">
    <property type="term" value="C:cytoplasm"/>
    <property type="evidence" value="ECO:0007669"/>
    <property type="project" value="TreeGrafter"/>
</dbReference>
<proteinExistence type="predicted"/>
<feature type="region of interest" description="Disordered" evidence="1">
    <location>
        <begin position="1"/>
        <end position="118"/>
    </location>
</feature>
<dbReference type="OrthoDB" id="9942608at2759"/>
<dbReference type="OMA" id="KKWQPLP"/>
<feature type="domain" description="CUE" evidence="2">
    <location>
        <begin position="116"/>
        <end position="159"/>
    </location>
</feature>
<dbReference type="SMART" id="SM00546">
    <property type="entry name" value="CUE"/>
    <property type="match status" value="1"/>
</dbReference>
<dbReference type="Gene3D" id="1.10.8.10">
    <property type="entry name" value="DNA helicase RuvA subunit, C-terminal domain"/>
    <property type="match status" value="1"/>
</dbReference>
<dbReference type="GO" id="GO:0006511">
    <property type="term" value="P:ubiquitin-dependent protein catabolic process"/>
    <property type="evidence" value="ECO:0007669"/>
    <property type="project" value="TreeGrafter"/>
</dbReference>
<dbReference type="STRING" id="4955.A0A1G4MEH4"/>
<dbReference type="PROSITE" id="PS51140">
    <property type="entry name" value="CUE"/>
    <property type="match status" value="1"/>
</dbReference>